<name>A0ABP7TE82_9ACTN</name>
<dbReference type="SUPFAM" id="SSF46785">
    <property type="entry name" value="Winged helix' DNA-binding domain"/>
    <property type="match status" value="1"/>
</dbReference>
<dbReference type="RefSeq" id="WP_345570518.1">
    <property type="nucleotide sequence ID" value="NZ_BAAAZX010000037.1"/>
</dbReference>
<dbReference type="EMBL" id="BAAAZX010000037">
    <property type="protein sequence ID" value="GAA4025069.1"/>
    <property type="molecule type" value="Genomic_DNA"/>
</dbReference>
<keyword evidence="3" id="KW-0804">Transcription</keyword>
<dbReference type="InterPro" id="IPR005471">
    <property type="entry name" value="Tscrpt_reg_IclR_N"/>
</dbReference>
<evidence type="ECO:0000256" key="4">
    <source>
        <dbReference type="SAM" id="MobiDB-lite"/>
    </source>
</evidence>
<dbReference type="SUPFAM" id="SSF55781">
    <property type="entry name" value="GAF domain-like"/>
    <property type="match status" value="1"/>
</dbReference>
<dbReference type="Pfam" id="PF09339">
    <property type="entry name" value="HTH_IclR"/>
    <property type="match status" value="1"/>
</dbReference>
<dbReference type="PROSITE" id="PS51077">
    <property type="entry name" value="HTH_ICLR"/>
    <property type="match status" value="1"/>
</dbReference>
<keyword evidence="1" id="KW-0805">Transcription regulation</keyword>
<feature type="domain" description="HTH iclR-type" evidence="5">
    <location>
        <begin position="10"/>
        <end position="71"/>
    </location>
</feature>
<reference evidence="8" key="1">
    <citation type="journal article" date="2019" name="Int. J. Syst. Evol. Microbiol.">
        <title>The Global Catalogue of Microorganisms (GCM) 10K type strain sequencing project: providing services to taxonomists for standard genome sequencing and annotation.</title>
        <authorList>
            <consortium name="The Broad Institute Genomics Platform"/>
            <consortium name="The Broad Institute Genome Sequencing Center for Infectious Disease"/>
            <person name="Wu L."/>
            <person name="Ma J."/>
        </authorList>
    </citation>
    <scope>NUCLEOTIDE SEQUENCE [LARGE SCALE GENOMIC DNA]</scope>
    <source>
        <strain evidence="8">JCM 16924</strain>
    </source>
</reference>
<dbReference type="InterPro" id="IPR036388">
    <property type="entry name" value="WH-like_DNA-bd_sf"/>
</dbReference>
<dbReference type="PROSITE" id="PS51078">
    <property type="entry name" value="ICLR_ED"/>
    <property type="match status" value="1"/>
</dbReference>
<evidence type="ECO:0000313" key="8">
    <source>
        <dbReference type="Proteomes" id="UP001500456"/>
    </source>
</evidence>
<evidence type="ECO:0000256" key="2">
    <source>
        <dbReference type="ARBA" id="ARBA00023125"/>
    </source>
</evidence>
<dbReference type="Pfam" id="PF01614">
    <property type="entry name" value="IclR_C"/>
    <property type="match status" value="1"/>
</dbReference>
<sequence>MAGNQATPGRTVAGKVVEVLAAFAGNQSELSLAELHRRTGLPSSTAHRLAQDLLREGILERSPDGDYRIGLRLWEIATRSVRGPGMREIAMPYLQNLYEATQQHVQLAVLDGSQALIVEKISGPRAAPTVGRVGGRLPLHASGVGKAILAYAPQELQERILTSPLHLYTPHTLTSPKELRAALAQIRRDRTAYCREELTLGALSSAAPISTPESSTVAAVSVVVTPEQDVTLLSAAVRTAAFGIGRALHAHWSTPARRAPERPARHTARFDLPSSGTALAAPPGWEEAMAGE</sequence>
<keyword evidence="2" id="KW-0238">DNA-binding</keyword>
<dbReference type="InterPro" id="IPR014757">
    <property type="entry name" value="Tscrpt_reg_IclR_C"/>
</dbReference>
<dbReference type="PANTHER" id="PTHR30136:SF24">
    <property type="entry name" value="HTH-TYPE TRANSCRIPTIONAL REPRESSOR ALLR"/>
    <property type="match status" value="1"/>
</dbReference>
<evidence type="ECO:0000259" key="6">
    <source>
        <dbReference type="PROSITE" id="PS51078"/>
    </source>
</evidence>
<keyword evidence="8" id="KW-1185">Reference proteome</keyword>
<evidence type="ECO:0000259" key="5">
    <source>
        <dbReference type="PROSITE" id="PS51077"/>
    </source>
</evidence>
<feature type="region of interest" description="Disordered" evidence="4">
    <location>
        <begin position="273"/>
        <end position="292"/>
    </location>
</feature>
<comment type="caution">
    <text evidence="7">The sequence shown here is derived from an EMBL/GenBank/DDBJ whole genome shotgun (WGS) entry which is preliminary data.</text>
</comment>
<feature type="domain" description="IclR-ED" evidence="6">
    <location>
        <begin position="72"/>
        <end position="250"/>
    </location>
</feature>
<dbReference type="Proteomes" id="UP001500456">
    <property type="component" value="Unassembled WGS sequence"/>
</dbReference>
<organism evidence="7 8">
    <name type="scientific">Streptomyces plumbiresistens</name>
    <dbReference type="NCBI Taxonomy" id="511811"/>
    <lineage>
        <taxon>Bacteria</taxon>
        <taxon>Bacillati</taxon>
        <taxon>Actinomycetota</taxon>
        <taxon>Actinomycetes</taxon>
        <taxon>Kitasatosporales</taxon>
        <taxon>Streptomycetaceae</taxon>
        <taxon>Streptomyces</taxon>
    </lineage>
</organism>
<dbReference type="Gene3D" id="3.30.450.40">
    <property type="match status" value="1"/>
</dbReference>
<evidence type="ECO:0000256" key="1">
    <source>
        <dbReference type="ARBA" id="ARBA00023015"/>
    </source>
</evidence>
<dbReference type="InterPro" id="IPR036390">
    <property type="entry name" value="WH_DNA-bd_sf"/>
</dbReference>
<dbReference type="SMART" id="SM00346">
    <property type="entry name" value="HTH_ICLR"/>
    <property type="match status" value="1"/>
</dbReference>
<proteinExistence type="predicted"/>
<protein>
    <submittedName>
        <fullName evidence="7">IclR family transcriptional regulator</fullName>
    </submittedName>
</protein>
<gene>
    <name evidence="7" type="ORF">GCM10022232_83120</name>
</gene>
<evidence type="ECO:0000256" key="3">
    <source>
        <dbReference type="ARBA" id="ARBA00023163"/>
    </source>
</evidence>
<accession>A0ABP7TE82</accession>
<dbReference type="InterPro" id="IPR029016">
    <property type="entry name" value="GAF-like_dom_sf"/>
</dbReference>
<dbReference type="Gene3D" id="1.10.10.10">
    <property type="entry name" value="Winged helix-like DNA-binding domain superfamily/Winged helix DNA-binding domain"/>
    <property type="match status" value="1"/>
</dbReference>
<dbReference type="InterPro" id="IPR050707">
    <property type="entry name" value="HTH_MetabolicPath_Reg"/>
</dbReference>
<evidence type="ECO:0000313" key="7">
    <source>
        <dbReference type="EMBL" id="GAA4025069.1"/>
    </source>
</evidence>
<dbReference type="PANTHER" id="PTHR30136">
    <property type="entry name" value="HELIX-TURN-HELIX TRANSCRIPTIONAL REGULATOR, ICLR FAMILY"/>
    <property type="match status" value="1"/>
</dbReference>